<dbReference type="Pfam" id="PF07103">
    <property type="entry name" value="DUF1365"/>
    <property type="match status" value="1"/>
</dbReference>
<sequence>MTAVYDCVVRHQRTAPLRHGFAYRTSLWLVDLDHLPAGFEARDHAGDPAKSIRANLERFLDGHGITLGGGTVRMLTNPRTLGHVFNPLTVYWCHDPGGRLAAIVAEVHNTYGGRHRYLIDPAEQTAEKAFYVSPFFAVDGRYRMRLPEPDRKRLALSIVLEQGDGRPFVATLTGRARTAGRRSPLATRLVSLRIRIQGIRLYLRGLPIIPRSLQEEAP</sequence>
<evidence type="ECO:0000313" key="1">
    <source>
        <dbReference type="EMBL" id="GIG42008.1"/>
    </source>
</evidence>
<name>A0A919PGW1_9ACTN</name>
<accession>A0A919PGW1</accession>
<dbReference type="InterPro" id="IPR010775">
    <property type="entry name" value="DUF1365"/>
</dbReference>
<reference evidence="1" key="1">
    <citation type="submission" date="2021-01" db="EMBL/GenBank/DDBJ databases">
        <title>Whole genome shotgun sequence of Dactylosporangium siamense NBRC 106093.</title>
        <authorList>
            <person name="Komaki H."/>
            <person name="Tamura T."/>
        </authorList>
    </citation>
    <scope>NUCLEOTIDE SEQUENCE</scope>
    <source>
        <strain evidence="1">NBRC 106093</strain>
    </source>
</reference>
<organism evidence="1 2">
    <name type="scientific">Dactylosporangium siamense</name>
    <dbReference type="NCBI Taxonomy" id="685454"/>
    <lineage>
        <taxon>Bacteria</taxon>
        <taxon>Bacillati</taxon>
        <taxon>Actinomycetota</taxon>
        <taxon>Actinomycetes</taxon>
        <taxon>Micromonosporales</taxon>
        <taxon>Micromonosporaceae</taxon>
        <taxon>Dactylosporangium</taxon>
    </lineage>
</organism>
<dbReference type="PANTHER" id="PTHR33973">
    <property type="entry name" value="OS07G0153300 PROTEIN"/>
    <property type="match status" value="1"/>
</dbReference>
<proteinExistence type="predicted"/>
<dbReference type="Proteomes" id="UP000660611">
    <property type="component" value="Unassembled WGS sequence"/>
</dbReference>
<dbReference type="PANTHER" id="PTHR33973:SF4">
    <property type="entry name" value="OS07G0153300 PROTEIN"/>
    <property type="match status" value="1"/>
</dbReference>
<dbReference type="RefSeq" id="WP_203843897.1">
    <property type="nucleotide sequence ID" value="NZ_BAAAVW010000003.1"/>
</dbReference>
<comment type="caution">
    <text evidence="1">The sequence shown here is derived from an EMBL/GenBank/DDBJ whole genome shotgun (WGS) entry which is preliminary data.</text>
</comment>
<dbReference type="EMBL" id="BONQ01000002">
    <property type="protein sequence ID" value="GIG42008.1"/>
    <property type="molecule type" value="Genomic_DNA"/>
</dbReference>
<dbReference type="AlphaFoldDB" id="A0A919PGW1"/>
<protein>
    <submittedName>
        <fullName evidence="1">DUF1365 domain-containing protein</fullName>
    </submittedName>
</protein>
<evidence type="ECO:0000313" key="2">
    <source>
        <dbReference type="Proteomes" id="UP000660611"/>
    </source>
</evidence>
<keyword evidence="2" id="KW-1185">Reference proteome</keyword>
<gene>
    <name evidence="1" type="ORF">Dsi01nite_000490</name>
</gene>